<organism evidence="6 7">
    <name type="scientific">Rubus argutus</name>
    <name type="common">Southern blackberry</name>
    <dbReference type="NCBI Taxonomy" id="59490"/>
    <lineage>
        <taxon>Eukaryota</taxon>
        <taxon>Viridiplantae</taxon>
        <taxon>Streptophyta</taxon>
        <taxon>Embryophyta</taxon>
        <taxon>Tracheophyta</taxon>
        <taxon>Spermatophyta</taxon>
        <taxon>Magnoliopsida</taxon>
        <taxon>eudicotyledons</taxon>
        <taxon>Gunneridae</taxon>
        <taxon>Pentapetalae</taxon>
        <taxon>rosids</taxon>
        <taxon>fabids</taxon>
        <taxon>Rosales</taxon>
        <taxon>Rosaceae</taxon>
        <taxon>Rosoideae</taxon>
        <taxon>Rosoideae incertae sedis</taxon>
        <taxon>Rubus</taxon>
    </lineage>
</organism>
<dbReference type="InterPro" id="IPR001841">
    <property type="entry name" value="Znf_RING"/>
</dbReference>
<dbReference type="PROSITE" id="PS50089">
    <property type="entry name" value="ZF_RING_2"/>
    <property type="match status" value="1"/>
</dbReference>
<dbReference type="Gene3D" id="3.30.40.10">
    <property type="entry name" value="Zinc/RING finger domain, C3HC4 (zinc finger)"/>
    <property type="match status" value="1"/>
</dbReference>
<keyword evidence="7" id="KW-1185">Reference proteome</keyword>
<feature type="domain" description="RING-type" evidence="5">
    <location>
        <begin position="177"/>
        <end position="225"/>
    </location>
</feature>
<comment type="caution">
    <text evidence="6">The sequence shown here is derived from an EMBL/GenBank/DDBJ whole genome shotgun (WGS) entry which is preliminary data.</text>
</comment>
<evidence type="ECO:0000313" key="7">
    <source>
        <dbReference type="Proteomes" id="UP001457282"/>
    </source>
</evidence>
<dbReference type="EMBL" id="JBEDUW010000007">
    <property type="protein sequence ID" value="KAK9912891.1"/>
    <property type="molecule type" value="Genomic_DNA"/>
</dbReference>
<reference evidence="6 7" key="1">
    <citation type="journal article" date="2023" name="G3 (Bethesda)">
        <title>A chromosome-length genome assembly and annotation of blackberry (Rubus argutus, cv. 'Hillquist').</title>
        <authorList>
            <person name="Bruna T."/>
            <person name="Aryal R."/>
            <person name="Dudchenko O."/>
            <person name="Sargent D.J."/>
            <person name="Mead D."/>
            <person name="Buti M."/>
            <person name="Cavallini A."/>
            <person name="Hytonen T."/>
            <person name="Andres J."/>
            <person name="Pham M."/>
            <person name="Weisz D."/>
            <person name="Mascagni F."/>
            <person name="Usai G."/>
            <person name="Natali L."/>
            <person name="Bassil N."/>
            <person name="Fernandez G.E."/>
            <person name="Lomsadze A."/>
            <person name="Armour M."/>
            <person name="Olukolu B."/>
            <person name="Poorten T."/>
            <person name="Britton C."/>
            <person name="Davik J."/>
            <person name="Ashrafi H."/>
            <person name="Aiden E.L."/>
            <person name="Borodovsky M."/>
            <person name="Worthington M."/>
        </authorList>
    </citation>
    <scope>NUCLEOTIDE SEQUENCE [LARGE SCALE GENOMIC DNA]</scope>
    <source>
        <strain evidence="6">PI 553951</strain>
    </source>
</reference>
<dbReference type="PANTHER" id="PTHR45931:SF3">
    <property type="entry name" value="RING ZINC FINGER-CONTAINING PROTEIN"/>
    <property type="match status" value="1"/>
</dbReference>
<dbReference type="SUPFAM" id="SSF57850">
    <property type="entry name" value="RING/U-box"/>
    <property type="match status" value="1"/>
</dbReference>
<dbReference type="AlphaFoldDB" id="A0AAW1W0R4"/>
<dbReference type="Proteomes" id="UP001457282">
    <property type="component" value="Unassembled WGS sequence"/>
</dbReference>
<dbReference type="GO" id="GO:0008270">
    <property type="term" value="F:zinc ion binding"/>
    <property type="evidence" value="ECO:0007669"/>
    <property type="project" value="UniProtKB-KW"/>
</dbReference>
<keyword evidence="2 4" id="KW-0863">Zinc-finger</keyword>
<evidence type="ECO:0000313" key="6">
    <source>
        <dbReference type="EMBL" id="KAK9912891.1"/>
    </source>
</evidence>
<proteinExistence type="predicted"/>
<evidence type="ECO:0000256" key="4">
    <source>
        <dbReference type="PROSITE-ProRule" id="PRU00175"/>
    </source>
</evidence>
<dbReference type="GO" id="GO:0061630">
    <property type="term" value="F:ubiquitin protein ligase activity"/>
    <property type="evidence" value="ECO:0007669"/>
    <property type="project" value="TreeGrafter"/>
</dbReference>
<dbReference type="SMART" id="SM00184">
    <property type="entry name" value="RING"/>
    <property type="match status" value="1"/>
</dbReference>
<dbReference type="InterPro" id="IPR013083">
    <property type="entry name" value="Znf_RING/FYVE/PHD"/>
</dbReference>
<dbReference type="InterPro" id="IPR051834">
    <property type="entry name" value="RING_finger_E3_ligase"/>
</dbReference>
<evidence type="ECO:0000256" key="2">
    <source>
        <dbReference type="ARBA" id="ARBA00022771"/>
    </source>
</evidence>
<accession>A0AAW1W0R4</accession>
<name>A0AAW1W0R4_RUBAR</name>
<evidence type="ECO:0000259" key="5">
    <source>
        <dbReference type="PROSITE" id="PS50089"/>
    </source>
</evidence>
<dbReference type="GO" id="GO:0006511">
    <property type="term" value="P:ubiquitin-dependent protein catabolic process"/>
    <property type="evidence" value="ECO:0007669"/>
    <property type="project" value="TreeGrafter"/>
</dbReference>
<dbReference type="PANTHER" id="PTHR45931">
    <property type="entry name" value="SI:CH211-59O9.10"/>
    <property type="match status" value="1"/>
</dbReference>
<evidence type="ECO:0000256" key="3">
    <source>
        <dbReference type="ARBA" id="ARBA00022833"/>
    </source>
</evidence>
<keyword evidence="1" id="KW-0479">Metal-binding</keyword>
<gene>
    <name evidence="6" type="ORF">M0R45_036725</name>
</gene>
<protein>
    <recommendedName>
        <fullName evidence="5">RING-type domain-containing protein</fullName>
    </recommendedName>
</protein>
<dbReference type="Pfam" id="PF13639">
    <property type="entry name" value="zf-RING_2"/>
    <property type="match status" value="1"/>
</dbReference>
<evidence type="ECO:0000256" key="1">
    <source>
        <dbReference type="ARBA" id="ARBA00022723"/>
    </source>
</evidence>
<sequence>MAPLKIKHAIHFCRKGSLDWKVDISGEIPPSDDALKIQFAVFREIEHAYGPDSSIENNVVLEHISTLQSTYKAITIRPSELCSEDTTSIMQSYSVRLIVDFINTHYPPLGRDSVLSIMVAKIIEYVQNSTAGSIPLPPNRMLFAGRRQVVRILHIVNDQVRKERLLRHFEDTKRGTCAICMDDFEVGIYDFEVGSYASRLPCLHIFHRHCIVEWLVIKNRCPICRYSVLPKMVTLF</sequence>
<keyword evidence="3" id="KW-0862">Zinc</keyword>
<dbReference type="GO" id="GO:0005634">
    <property type="term" value="C:nucleus"/>
    <property type="evidence" value="ECO:0007669"/>
    <property type="project" value="TreeGrafter"/>
</dbReference>